<name>A0ABS6JF07_9BACI</name>
<dbReference type="RefSeq" id="WP_217066429.1">
    <property type="nucleotide sequence ID" value="NZ_JAHQCS010000095.1"/>
</dbReference>
<dbReference type="EC" id="2.1.1.-" evidence="3"/>
<reference evidence="3 4" key="1">
    <citation type="submission" date="2021-06" db="EMBL/GenBank/DDBJ databases">
        <title>Bacillus sp. RD4P76, an endophyte from a halophyte.</title>
        <authorList>
            <person name="Sun J.-Q."/>
        </authorList>
    </citation>
    <scope>NUCLEOTIDE SEQUENCE [LARGE SCALE GENOMIC DNA]</scope>
    <source>
        <strain evidence="3 4">CGMCC 1.15917</strain>
    </source>
</reference>
<dbReference type="Proteomes" id="UP000784880">
    <property type="component" value="Unassembled WGS sequence"/>
</dbReference>
<dbReference type="EMBL" id="JAHQCS010000095">
    <property type="protein sequence ID" value="MBU9712244.1"/>
    <property type="molecule type" value="Genomic_DNA"/>
</dbReference>
<accession>A0ABS6JF07</accession>
<dbReference type="GO" id="GO:0008168">
    <property type="term" value="F:methyltransferase activity"/>
    <property type="evidence" value="ECO:0007669"/>
    <property type="project" value="UniProtKB-KW"/>
</dbReference>
<evidence type="ECO:0000313" key="4">
    <source>
        <dbReference type="Proteomes" id="UP000784880"/>
    </source>
</evidence>
<dbReference type="InterPro" id="IPR003788">
    <property type="entry name" value="NDUFAF7"/>
</dbReference>
<dbReference type="Pfam" id="PF02636">
    <property type="entry name" value="Methyltransf_28"/>
    <property type="match status" value="1"/>
</dbReference>
<keyword evidence="2 3" id="KW-0808">Transferase</keyword>
<proteinExistence type="predicted"/>
<dbReference type="GO" id="GO:0032259">
    <property type="term" value="P:methylation"/>
    <property type="evidence" value="ECO:0007669"/>
    <property type="project" value="UniProtKB-KW"/>
</dbReference>
<comment type="caution">
    <text evidence="3">The sequence shown here is derived from an EMBL/GenBank/DDBJ whole genome shotgun (WGS) entry which is preliminary data.</text>
</comment>
<gene>
    <name evidence="3" type="ORF">KS419_10870</name>
</gene>
<evidence type="ECO:0000256" key="1">
    <source>
        <dbReference type="ARBA" id="ARBA00022603"/>
    </source>
</evidence>
<evidence type="ECO:0000256" key="2">
    <source>
        <dbReference type="ARBA" id="ARBA00022679"/>
    </source>
</evidence>
<dbReference type="PANTHER" id="PTHR12049">
    <property type="entry name" value="PROTEIN ARGININE METHYLTRANSFERASE NDUFAF7, MITOCHONDRIAL"/>
    <property type="match status" value="1"/>
</dbReference>
<dbReference type="PANTHER" id="PTHR12049:SF7">
    <property type="entry name" value="PROTEIN ARGININE METHYLTRANSFERASE NDUFAF7, MITOCHONDRIAL"/>
    <property type="match status" value="1"/>
</dbReference>
<protein>
    <submittedName>
        <fullName evidence="3">SAM-dependent methyltransferase</fullName>
        <ecNumber evidence="3">2.1.1.-</ecNumber>
    </submittedName>
</protein>
<organism evidence="3 4">
    <name type="scientific">Evansella tamaricis</name>
    <dbReference type="NCBI Taxonomy" id="2069301"/>
    <lineage>
        <taxon>Bacteria</taxon>
        <taxon>Bacillati</taxon>
        <taxon>Bacillota</taxon>
        <taxon>Bacilli</taxon>
        <taxon>Bacillales</taxon>
        <taxon>Bacillaceae</taxon>
        <taxon>Evansella</taxon>
    </lineage>
</organism>
<keyword evidence="4" id="KW-1185">Reference proteome</keyword>
<keyword evidence="1 3" id="KW-0489">Methyltransferase</keyword>
<sequence length="377" mass="43867">MGVIEKLKKKSASPWSFSLYMETALYDPEYGYYKKDHIKLGKEGDFYTSNHVHPVFAKTFARFFSDVIKKEGLFPVICEWGAGDGRFARNVLSCLKENDGDLFEKVQYLIVETSPYHQRGIQETVGELYDKIQMFQDFEEVRQKLPSFNGIIFSNELIDAFPVDVVEKTESGYLEVKVDLVEGTLKEKLVPCSNKDIIHWLDHYGPELPLQHRTEINLSMKEWLRQVASWVNHGIIVTVDYGYSNNELIAPERRDGSLRGYYQHQMINNPLQYPGEMDLTSHIQWDAFRKILRENNFSEIFHERQDKFLLKAGLFTFLEEVKDYHPFSETFKLNRAIQTLVQPGGISSSFQVNIQGKNVVHSENYGLFNEDPYQINK</sequence>
<evidence type="ECO:0000313" key="3">
    <source>
        <dbReference type="EMBL" id="MBU9712244.1"/>
    </source>
</evidence>